<comment type="caution">
    <text evidence="6">The sequence shown here is derived from an EMBL/GenBank/DDBJ whole genome shotgun (WGS) entry which is preliminary data.</text>
</comment>
<reference evidence="6 7" key="1">
    <citation type="submission" date="2021-04" db="EMBL/GenBank/DDBJ databases">
        <authorList>
            <person name="De Guttry C."/>
            <person name="Zahm M."/>
            <person name="Klopp C."/>
            <person name="Cabau C."/>
            <person name="Louis A."/>
            <person name="Berthelot C."/>
            <person name="Parey E."/>
            <person name="Roest Crollius H."/>
            <person name="Montfort J."/>
            <person name="Robinson-Rechavi M."/>
            <person name="Bucao C."/>
            <person name="Bouchez O."/>
            <person name="Gislard M."/>
            <person name="Lluch J."/>
            <person name="Milhes M."/>
            <person name="Lampietro C."/>
            <person name="Lopez Roques C."/>
            <person name="Donnadieu C."/>
            <person name="Braasch I."/>
            <person name="Desvignes T."/>
            <person name="Postlethwait J."/>
            <person name="Bobe J."/>
            <person name="Wedekind C."/>
            <person name="Guiguen Y."/>
        </authorList>
    </citation>
    <scope>NUCLEOTIDE SEQUENCE [LARGE SCALE GENOMIC DNA]</scope>
    <source>
        <strain evidence="6">Cs_M1</strain>
        <tissue evidence="6">Blood</tissue>
    </source>
</reference>
<proteinExistence type="predicted"/>
<evidence type="ECO:0000256" key="2">
    <source>
        <dbReference type="PROSITE-ProRule" id="PRU00779"/>
    </source>
</evidence>
<feature type="domain" description="P-type" evidence="5">
    <location>
        <begin position="109"/>
        <end position="167"/>
    </location>
</feature>
<keyword evidence="4" id="KW-0472">Membrane</keyword>
<sequence>MVSYKRLSPEEVQFSNAAASEEPPAQDMVEVKDPEETERPLLPRRPSCSATTALISLGSLLLLICGVWLLGTIFWLHAPSNNVPHRAPPPRVSPGKGGGDGGRALPEPQACGVVPEAWRFDCYPERGVVVTRELCEARNCCFIPASSSSSSSSSLHRPGEEWCPLVFLPPWVPLLLPGVC</sequence>
<dbReference type="AlphaFoldDB" id="A0AAN8QDZ4"/>
<name>A0AAN8QDZ4_9TELE</name>
<protein>
    <recommendedName>
        <fullName evidence="5">P-type domain-containing protein</fullName>
    </recommendedName>
</protein>
<dbReference type="SMART" id="SM00018">
    <property type="entry name" value="PD"/>
    <property type="match status" value="1"/>
</dbReference>
<dbReference type="CDD" id="cd00111">
    <property type="entry name" value="Trefoil"/>
    <property type="match status" value="1"/>
</dbReference>
<keyword evidence="7" id="KW-1185">Reference proteome</keyword>
<gene>
    <name evidence="6" type="ORF">J4Q44_G00291680</name>
</gene>
<evidence type="ECO:0000259" key="5">
    <source>
        <dbReference type="PROSITE" id="PS51448"/>
    </source>
</evidence>
<dbReference type="Pfam" id="PF00088">
    <property type="entry name" value="Trefoil"/>
    <property type="match status" value="1"/>
</dbReference>
<keyword evidence="4" id="KW-0812">Transmembrane</keyword>
<keyword evidence="1" id="KW-1015">Disulfide bond</keyword>
<evidence type="ECO:0000313" key="6">
    <source>
        <dbReference type="EMBL" id="KAK6301070.1"/>
    </source>
</evidence>
<evidence type="ECO:0000256" key="3">
    <source>
        <dbReference type="SAM" id="MobiDB-lite"/>
    </source>
</evidence>
<keyword evidence="4" id="KW-1133">Transmembrane helix</keyword>
<evidence type="ECO:0000313" key="7">
    <source>
        <dbReference type="Proteomes" id="UP001356427"/>
    </source>
</evidence>
<dbReference type="PROSITE" id="PS51448">
    <property type="entry name" value="P_TREFOIL_2"/>
    <property type="match status" value="1"/>
</dbReference>
<feature type="compositionally biased region" description="Basic and acidic residues" evidence="3">
    <location>
        <begin position="29"/>
        <end position="41"/>
    </location>
</feature>
<dbReference type="Gene3D" id="4.10.110.10">
    <property type="entry name" value="Spasmolytic Protein, domain 1"/>
    <property type="match status" value="1"/>
</dbReference>
<comment type="caution">
    <text evidence="2">Lacks conserved residue(s) required for the propagation of feature annotation.</text>
</comment>
<feature type="transmembrane region" description="Helical" evidence="4">
    <location>
        <begin position="53"/>
        <end position="76"/>
    </location>
</feature>
<accession>A0AAN8QDZ4</accession>
<dbReference type="InterPro" id="IPR000519">
    <property type="entry name" value="P_trefoil_dom"/>
</dbReference>
<dbReference type="EMBL" id="JAGTTL010000027">
    <property type="protein sequence ID" value="KAK6301070.1"/>
    <property type="molecule type" value="Genomic_DNA"/>
</dbReference>
<dbReference type="SUPFAM" id="SSF57492">
    <property type="entry name" value="Trefoil"/>
    <property type="match status" value="1"/>
</dbReference>
<evidence type="ECO:0000256" key="4">
    <source>
        <dbReference type="SAM" id="Phobius"/>
    </source>
</evidence>
<dbReference type="Proteomes" id="UP001356427">
    <property type="component" value="Unassembled WGS sequence"/>
</dbReference>
<dbReference type="InterPro" id="IPR044913">
    <property type="entry name" value="P_trefoil_dom_sf"/>
</dbReference>
<feature type="region of interest" description="Disordered" evidence="3">
    <location>
        <begin position="1"/>
        <end position="44"/>
    </location>
</feature>
<evidence type="ECO:0000256" key="1">
    <source>
        <dbReference type="ARBA" id="ARBA00023157"/>
    </source>
</evidence>
<organism evidence="6 7">
    <name type="scientific">Coregonus suidteri</name>
    <dbReference type="NCBI Taxonomy" id="861788"/>
    <lineage>
        <taxon>Eukaryota</taxon>
        <taxon>Metazoa</taxon>
        <taxon>Chordata</taxon>
        <taxon>Craniata</taxon>
        <taxon>Vertebrata</taxon>
        <taxon>Euteleostomi</taxon>
        <taxon>Actinopterygii</taxon>
        <taxon>Neopterygii</taxon>
        <taxon>Teleostei</taxon>
        <taxon>Protacanthopterygii</taxon>
        <taxon>Salmoniformes</taxon>
        <taxon>Salmonidae</taxon>
        <taxon>Coregoninae</taxon>
        <taxon>Coregonus</taxon>
    </lineage>
</organism>